<organism evidence="2 3">
    <name type="scientific">Oryza meyeriana var. granulata</name>
    <dbReference type="NCBI Taxonomy" id="110450"/>
    <lineage>
        <taxon>Eukaryota</taxon>
        <taxon>Viridiplantae</taxon>
        <taxon>Streptophyta</taxon>
        <taxon>Embryophyta</taxon>
        <taxon>Tracheophyta</taxon>
        <taxon>Spermatophyta</taxon>
        <taxon>Magnoliopsida</taxon>
        <taxon>Liliopsida</taxon>
        <taxon>Poales</taxon>
        <taxon>Poaceae</taxon>
        <taxon>BOP clade</taxon>
        <taxon>Oryzoideae</taxon>
        <taxon>Oryzeae</taxon>
        <taxon>Oryzinae</taxon>
        <taxon>Oryza</taxon>
        <taxon>Oryza meyeriana</taxon>
    </lineage>
</organism>
<sequence length="84" mass="9004">MTTMAMAALGGEPRRAGGERRAEETSREGCTRENGGGAHRGGRGEQQLGAEERKDLGAEEGRDHGAGVLGMLRLWDRAAFEAHR</sequence>
<evidence type="ECO:0000256" key="1">
    <source>
        <dbReference type="SAM" id="MobiDB-lite"/>
    </source>
</evidence>
<keyword evidence="3" id="KW-1185">Reference proteome</keyword>
<proteinExistence type="predicted"/>
<dbReference type="Proteomes" id="UP000479710">
    <property type="component" value="Unassembled WGS sequence"/>
</dbReference>
<feature type="compositionally biased region" description="Basic and acidic residues" evidence="1">
    <location>
        <begin position="12"/>
        <end position="31"/>
    </location>
</feature>
<dbReference type="EMBL" id="SPHZ02000007">
    <property type="protein sequence ID" value="KAF0906804.1"/>
    <property type="molecule type" value="Genomic_DNA"/>
</dbReference>
<accession>A0A6G1D3V5</accession>
<feature type="region of interest" description="Disordered" evidence="1">
    <location>
        <begin position="1"/>
        <end position="64"/>
    </location>
</feature>
<protein>
    <submittedName>
        <fullName evidence="2">Uncharacterized protein</fullName>
    </submittedName>
</protein>
<dbReference type="AlphaFoldDB" id="A0A6G1D3V5"/>
<evidence type="ECO:0000313" key="2">
    <source>
        <dbReference type="EMBL" id="KAF0906804.1"/>
    </source>
</evidence>
<feature type="compositionally biased region" description="Basic and acidic residues" evidence="1">
    <location>
        <begin position="50"/>
        <end position="64"/>
    </location>
</feature>
<comment type="caution">
    <text evidence="2">The sequence shown here is derived from an EMBL/GenBank/DDBJ whole genome shotgun (WGS) entry which is preliminary data.</text>
</comment>
<evidence type="ECO:0000313" key="3">
    <source>
        <dbReference type="Proteomes" id="UP000479710"/>
    </source>
</evidence>
<name>A0A6G1D3V5_9ORYZ</name>
<gene>
    <name evidence="2" type="ORF">E2562_012589</name>
</gene>
<reference evidence="2 3" key="1">
    <citation type="submission" date="2019-11" db="EMBL/GenBank/DDBJ databases">
        <title>Whole genome sequence of Oryza granulata.</title>
        <authorList>
            <person name="Li W."/>
        </authorList>
    </citation>
    <scope>NUCLEOTIDE SEQUENCE [LARGE SCALE GENOMIC DNA]</scope>
    <source>
        <strain evidence="3">cv. Menghai</strain>
        <tissue evidence="2">Leaf</tissue>
    </source>
</reference>